<gene>
    <name evidence="1" type="ORF">AN396_01660</name>
</gene>
<proteinExistence type="predicted"/>
<evidence type="ECO:0000313" key="1">
    <source>
        <dbReference type="EMBL" id="ONI42413.1"/>
    </source>
</evidence>
<evidence type="ECO:0000313" key="2">
    <source>
        <dbReference type="Proteomes" id="UP000188605"/>
    </source>
</evidence>
<protein>
    <submittedName>
        <fullName evidence="1">Uncharacterized protein</fullName>
    </submittedName>
</protein>
<sequence length="88" mass="10035">MSISIHMTDDYVLKNTFNKVKNNMSKALGKAKKAVNLTGTSILAVTLVTSLICSNNNIYVPPEEGVFYQEEYEYRAGRKREKQEQYPL</sequence>
<keyword evidence="2" id="KW-1185">Reference proteome</keyword>
<reference evidence="1" key="1">
    <citation type="submission" date="2016-08" db="EMBL/GenBank/DDBJ databases">
        <authorList>
            <person name="Ngugi D.K."/>
            <person name="Miyake S."/>
            <person name="Stingl U."/>
        </authorList>
    </citation>
    <scope>NUCLEOTIDE SEQUENCE</scope>
    <source>
        <strain evidence="1">SCG-B11WGA-EpuloA1</strain>
    </source>
</reference>
<dbReference type="EMBL" id="LJDB01000013">
    <property type="protein sequence ID" value="ONI42413.1"/>
    <property type="molecule type" value="Genomic_DNA"/>
</dbReference>
<accession>A0ACC8XGI1</accession>
<comment type="caution">
    <text evidence="1">The sequence shown here is derived from an EMBL/GenBank/DDBJ whole genome shotgun (WGS) entry which is preliminary data.</text>
</comment>
<dbReference type="Proteomes" id="UP000188605">
    <property type="component" value="Unassembled WGS sequence"/>
</dbReference>
<name>A0ACC8XGI1_9FIRM</name>
<organism evidence="1 2">
    <name type="scientific">Candidatus Epulonipiscium fishelsonii</name>
    <dbReference type="NCBI Taxonomy" id="77094"/>
    <lineage>
        <taxon>Bacteria</taxon>
        <taxon>Bacillati</taxon>
        <taxon>Bacillota</taxon>
        <taxon>Clostridia</taxon>
        <taxon>Lachnospirales</taxon>
        <taxon>Lachnospiraceae</taxon>
        <taxon>Candidatus Epulonipiscium</taxon>
    </lineage>
</organism>